<evidence type="ECO:0000256" key="6">
    <source>
        <dbReference type="ARBA" id="ARBA00023136"/>
    </source>
</evidence>
<evidence type="ECO:0000256" key="4">
    <source>
        <dbReference type="ARBA" id="ARBA00022692"/>
    </source>
</evidence>
<evidence type="ECO:0000256" key="1">
    <source>
        <dbReference type="ARBA" id="ARBA00004651"/>
    </source>
</evidence>
<keyword evidence="6 7" id="KW-0472">Membrane</keyword>
<evidence type="ECO:0000256" key="7">
    <source>
        <dbReference type="SAM" id="Phobius"/>
    </source>
</evidence>
<evidence type="ECO:0000256" key="2">
    <source>
        <dbReference type="ARBA" id="ARBA00010792"/>
    </source>
</evidence>
<keyword evidence="5 7" id="KW-1133">Transmembrane helix</keyword>
<evidence type="ECO:0000313" key="9">
    <source>
        <dbReference type="EMBL" id="SHK32846.1"/>
    </source>
</evidence>
<dbReference type="RefSeq" id="WP_072912548.1">
    <property type="nucleotide sequence ID" value="NZ_FRAR01000011.1"/>
</dbReference>
<dbReference type="GO" id="GO:0005886">
    <property type="term" value="C:plasma membrane"/>
    <property type="evidence" value="ECO:0007669"/>
    <property type="project" value="UniProtKB-SubCell"/>
</dbReference>
<dbReference type="AlphaFoldDB" id="A0A1M6RK90"/>
<keyword evidence="4 7" id="KW-0812">Transmembrane</keyword>
<feature type="domain" description="VTT" evidence="8">
    <location>
        <begin position="38"/>
        <end position="163"/>
    </location>
</feature>
<dbReference type="Pfam" id="PF09335">
    <property type="entry name" value="VTT_dom"/>
    <property type="match status" value="1"/>
</dbReference>
<reference evidence="10" key="1">
    <citation type="submission" date="2016-11" db="EMBL/GenBank/DDBJ databases">
        <authorList>
            <person name="Varghese N."/>
            <person name="Submissions S."/>
        </authorList>
    </citation>
    <scope>NUCLEOTIDE SEQUENCE [LARGE SCALE GENOMIC DNA]</scope>
    <source>
        <strain evidence="10">DSM 10349</strain>
    </source>
</reference>
<keyword evidence="3" id="KW-1003">Cell membrane</keyword>
<proteinExistence type="inferred from homology"/>
<gene>
    <name evidence="9" type="ORF">SAMN02745123_01490</name>
</gene>
<dbReference type="InterPro" id="IPR051311">
    <property type="entry name" value="DedA_domain"/>
</dbReference>
<sequence>MLNEVINLLADAAISLIETLKYWGIFIGMAIESACIPLPSEVIMLFGGFLVGIGKFEYWYVVWAGVLGNVVGSVLTYWVGASGGRTFLIKYGKYFLINTKHLEHADKWFERFGGWAVFLGRNLPVVRTFISLPAGIARMNFWTFFILSFLGCIPWNMGLTYLGLKLGEHWHTVEQYIRPVSYAIVILVIIFVCYFIYKNVTQNKQPKEARK</sequence>
<evidence type="ECO:0000259" key="8">
    <source>
        <dbReference type="Pfam" id="PF09335"/>
    </source>
</evidence>
<accession>A0A1M6RK90</accession>
<dbReference type="InterPro" id="IPR032816">
    <property type="entry name" value="VTT_dom"/>
</dbReference>
<dbReference type="STRING" id="1121421.SAMN02745123_01490"/>
<feature type="transmembrane region" description="Helical" evidence="7">
    <location>
        <begin position="58"/>
        <end position="79"/>
    </location>
</feature>
<dbReference type="PANTHER" id="PTHR42709:SF6">
    <property type="entry name" value="UNDECAPRENYL PHOSPHATE TRANSPORTER A"/>
    <property type="match status" value="1"/>
</dbReference>
<name>A0A1M6RK90_9FIRM</name>
<comment type="subcellular location">
    <subcellularLocation>
        <location evidence="1">Cell membrane</location>
        <topology evidence="1">Multi-pass membrane protein</topology>
    </subcellularLocation>
</comment>
<dbReference type="Proteomes" id="UP000183997">
    <property type="component" value="Unassembled WGS sequence"/>
</dbReference>
<evidence type="ECO:0000313" key="10">
    <source>
        <dbReference type="Proteomes" id="UP000183997"/>
    </source>
</evidence>
<feature type="transmembrane region" description="Helical" evidence="7">
    <location>
        <begin position="176"/>
        <end position="197"/>
    </location>
</feature>
<feature type="transmembrane region" description="Helical" evidence="7">
    <location>
        <begin position="20"/>
        <end position="46"/>
    </location>
</feature>
<keyword evidence="10" id="KW-1185">Reference proteome</keyword>
<dbReference type="EMBL" id="FRAR01000011">
    <property type="protein sequence ID" value="SHK32846.1"/>
    <property type="molecule type" value="Genomic_DNA"/>
</dbReference>
<evidence type="ECO:0000256" key="5">
    <source>
        <dbReference type="ARBA" id="ARBA00022989"/>
    </source>
</evidence>
<comment type="similarity">
    <text evidence="2">Belongs to the DedA family.</text>
</comment>
<feature type="transmembrane region" description="Helical" evidence="7">
    <location>
        <begin position="142"/>
        <end position="164"/>
    </location>
</feature>
<organism evidence="9 10">
    <name type="scientific">Desulforamulus aeronauticus DSM 10349</name>
    <dbReference type="NCBI Taxonomy" id="1121421"/>
    <lineage>
        <taxon>Bacteria</taxon>
        <taxon>Bacillati</taxon>
        <taxon>Bacillota</taxon>
        <taxon>Clostridia</taxon>
        <taxon>Eubacteriales</taxon>
        <taxon>Peptococcaceae</taxon>
        <taxon>Desulforamulus</taxon>
    </lineage>
</organism>
<protein>
    <submittedName>
        <fullName evidence="9">Membrane protein DedA, SNARE-associated domain</fullName>
    </submittedName>
</protein>
<dbReference type="OrthoDB" id="9813426at2"/>
<evidence type="ECO:0000256" key="3">
    <source>
        <dbReference type="ARBA" id="ARBA00022475"/>
    </source>
</evidence>
<dbReference type="PANTHER" id="PTHR42709">
    <property type="entry name" value="ALKALINE PHOSPHATASE LIKE PROTEIN"/>
    <property type="match status" value="1"/>
</dbReference>